<evidence type="ECO:0000256" key="7">
    <source>
        <dbReference type="SAM" id="SignalP"/>
    </source>
</evidence>
<comment type="similarity">
    <text evidence="1 5">Belongs to the DNase I family.</text>
</comment>
<dbReference type="Proteomes" id="UP001335648">
    <property type="component" value="Unassembled WGS sequence"/>
</dbReference>
<feature type="active site" evidence="6">
    <location>
        <position position="151"/>
    </location>
</feature>
<evidence type="ECO:0000256" key="5">
    <source>
        <dbReference type="PIRNR" id="PIRNR000988"/>
    </source>
</evidence>
<accession>A0AAN8GPF8</accession>
<dbReference type="InterPro" id="IPR005135">
    <property type="entry name" value="Endo/exonuclease/phosphatase"/>
</dbReference>
<feature type="signal peptide" evidence="7">
    <location>
        <begin position="1"/>
        <end position="19"/>
    </location>
</feature>
<feature type="domain" description="Endonuclease/exonuclease/phosphatase" evidence="8">
    <location>
        <begin position="24"/>
        <end position="268"/>
    </location>
</feature>
<evidence type="ECO:0000256" key="4">
    <source>
        <dbReference type="ARBA" id="ARBA00022801"/>
    </source>
</evidence>
<dbReference type="PANTHER" id="PTHR11371">
    <property type="entry name" value="DEOXYRIBONUCLEASE"/>
    <property type="match status" value="1"/>
</dbReference>
<dbReference type="InterPro" id="IPR016202">
    <property type="entry name" value="DNase_I"/>
</dbReference>
<evidence type="ECO:0000313" key="9">
    <source>
        <dbReference type="EMBL" id="KAK5885548.1"/>
    </source>
</evidence>
<dbReference type="AlphaFoldDB" id="A0AAN8GPF8"/>
<gene>
    <name evidence="9" type="ORF">CesoFtcFv8_019247</name>
</gene>
<keyword evidence="7" id="KW-0732">Signal</keyword>
<dbReference type="GO" id="GO:0004530">
    <property type="term" value="F:deoxyribonuclease I activity"/>
    <property type="evidence" value="ECO:0007669"/>
    <property type="project" value="TreeGrafter"/>
</dbReference>
<keyword evidence="4 5" id="KW-0378">Hydrolase</keyword>
<dbReference type="PIRSF" id="PIRSF000988">
    <property type="entry name" value="DNase_I_euk"/>
    <property type="match status" value="1"/>
</dbReference>
<proteinExistence type="inferred from homology"/>
<keyword evidence="3 5" id="KW-0255">Endonuclease</keyword>
<comment type="caution">
    <text evidence="9">The sequence shown here is derived from an EMBL/GenBank/DDBJ whole genome shotgun (WGS) entry which is preliminary data.</text>
</comment>
<evidence type="ECO:0000256" key="2">
    <source>
        <dbReference type="ARBA" id="ARBA00022722"/>
    </source>
</evidence>
<protein>
    <recommendedName>
        <fullName evidence="5">Deoxyribonuclease</fullName>
    </recommendedName>
</protein>
<evidence type="ECO:0000256" key="6">
    <source>
        <dbReference type="PIRSR" id="PIRSR000988-1"/>
    </source>
</evidence>
<dbReference type="GO" id="GO:0006308">
    <property type="term" value="P:DNA catabolic process"/>
    <property type="evidence" value="ECO:0007669"/>
    <property type="project" value="InterPro"/>
</dbReference>
<evidence type="ECO:0000256" key="1">
    <source>
        <dbReference type="ARBA" id="ARBA00007359"/>
    </source>
</evidence>
<evidence type="ECO:0000259" key="8">
    <source>
        <dbReference type="Pfam" id="PF03372"/>
    </source>
</evidence>
<dbReference type="SMART" id="SM00476">
    <property type="entry name" value="DNaseIc"/>
    <property type="match status" value="1"/>
</dbReference>
<feature type="chain" id="PRO_5042972576" description="Deoxyribonuclease" evidence="7">
    <location>
        <begin position="20"/>
        <end position="279"/>
    </location>
</feature>
<keyword evidence="10" id="KW-1185">Reference proteome</keyword>
<dbReference type="PRINTS" id="PR00130">
    <property type="entry name" value="DNASEI"/>
</dbReference>
<feature type="active site" evidence="6">
    <location>
        <position position="103"/>
    </location>
</feature>
<organism evidence="9 10">
    <name type="scientific">Champsocephalus esox</name>
    <name type="common">pike icefish</name>
    <dbReference type="NCBI Taxonomy" id="159716"/>
    <lineage>
        <taxon>Eukaryota</taxon>
        <taxon>Metazoa</taxon>
        <taxon>Chordata</taxon>
        <taxon>Craniata</taxon>
        <taxon>Vertebrata</taxon>
        <taxon>Euteleostomi</taxon>
        <taxon>Actinopterygii</taxon>
        <taxon>Neopterygii</taxon>
        <taxon>Teleostei</taxon>
        <taxon>Neoteleostei</taxon>
        <taxon>Acanthomorphata</taxon>
        <taxon>Eupercaria</taxon>
        <taxon>Perciformes</taxon>
        <taxon>Notothenioidei</taxon>
        <taxon>Channichthyidae</taxon>
        <taxon>Champsocephalus</taxon>
    </lineage>
</organism>
<dbReference type="SUPFAM" id="SSF56219">
    <property type="entry name" value="DNase I-like"/>
    <property type="match status" value="1"/>
</dbReference>
<dbReference type="EMBL" id="JAULUE010002060">
    <property type="protein sequence ID" value="KAK5885548.1"/>
    <property type="molecule type" value="Genomic_DNA"/>
</dbReference>
<dbReference type="GO" id="GO:0005634">
    <property type="term" value="C:nucleus"/>
    <property type="evidence" value="ECO:0007669"/>
    <property type="project" value="TreeGrafter"/>
</dbReference>
<keyword evidence="2 5" id="KW-0540">Nuclease</keyword>
<name>A0AAN8GPF8_9TELE</name>
<dbReference type="InterPro" id="IPR036691">
    <property type="entry name" value="Endo/exonu/phosph_ase_sf"/>
</dbReference>
<dbReference type="Pfam" id="PF03372">
    <property type="entry name" value="Exo_endo_phos"/>
    <property type="match status" value="1"/>
</dbReference>
<evidence type="ECO:0000313" key="10">
    <source>
        <dbReference type="Proteomes" id="UP001335648"/>
    </source>
</evidence>
<sequence length="279" mass="31698">MRLLWALGLFSALLHVTSCLWIGAFNIQCFGPKKSGIKDPKNKYEEARDIIKKIVLRYDIIVIQEVLDPDGKVTNRLKDLVNNGYDQFKHRVSNPLGPANHKERYLFLYRKDKVSEKGSFQYDVKGFDRPPFVVQFSSTHTGVDFVLIPIHTKPDHAVEEIDALVDVVEAAEQRWKNNNIMVLGDFNAGVRYVGIDAWRDIRLLTEKGFHSLINDGVATTLAETTIQTHDRIVVSDEMKKGVVAGTAKVFDFKKEYGLGDQAKKISDHFPVEVELKLKL</sequence>
<dbReference type="PANTHER" id="PTHR11371:SF29">
    <property type="entry name" value="DEOXYRIBONUCLEASE-1-LIKE 2"/>
    <property type="match status" value="1"/>
</dbReference>
<dbReference type="Gene3D" id="3.60.10.10">
    <property type="entry name" value="Endonuclease/exonuclease/phosphatase"/>
    <property type="match status" value="1"/>
</dbReference>
<evidence type="ECO:0000256" key="3">
    <source>
        <dbReference type="ARBA" id="ARBA00022759"/>
    </source>
</evidence>
<dbReference type="GO" id="GO:0003677">
    <property type="term" value="F:DNA binding"/>
    <property type="evidence" value="ECO:0007669"/>
    <property type="project" value="TreeGrafter"/>
</dbReference>
<reference evidence="9 10" key="1">
    <citation type="journal article" date="2023" name="Mol. Biol. Evol.">
        <title>Genomics of Secondarily Temperate Adaptation in the Only Non-Antarctic Icefish.</title>
        <authorList>
            <person name="Rivera-Colon A.G."/>
            <person name="Rayamajhi N."/>
            <person name="Minhas B.F."/>
            <person name="Madrigal G."/>
            <person name="Bilyk K.T."/>
            <person name="Yoon V."/>
            <person name="Hune M."/>
            <person name="Gregory S."/>
            <person name="Cheng C.H.C."/>
            <person name="Catchen J.M."/>
        </authorList>
    </citation>
    <scope>NUCLEOTIDE SEQUENCE [LARGE SCALE GENOMIC DNA]</scope>
    <source>
        <strain evidence="9">JC2023a</strain>
    </source>
</reference>